<dbReference type="WBParaSite" id="Hba_01326">
    <property type="protein sequence ID" value="Hba_01326"/>
    <property type="gene ID" value="Hba_01326"/>
</dbReference>
<protein>
    <submittedName>
        <fullName evidence="2">Transposase</fullName>
    </submittedName>
</protein>
<sequence>MTLKLKISKKQTKYAIILKRTDSISKNVEPCIQALNNICNRISSLIGNVRQIIRSKILLFNSSMFSST</sequence>
<reference evidence="2" key="1">
    <citation type="submission" date="2016-11" db="UniProtKB">
        <authorList>
            <consortium name="WormBaseParasite"/>
        </authorList>
    </citation>
    <scope>IDENTIFICATION</scope>
</reference>
<proteinExistence type="predicted"/>
<keyword evidence="1" id="KW-1185">Reference proteome</keyword>
<evidence type="ECO:0000313" key="2">
    <source>
        <dbReference type="WBParaSite" id="Hba_01326"/>
    </source>
</evidence>
<dbReference type="Proteomes" id="UP000095283">
    <property type="component" value="Unplaced"/>
</dbReference>
<name>A0A1I7W9J1_HETBA</name>
<dbReference type="AlphaFoldDB" id="A0A1I7W9J1"/>
<evidence type="ECO:0000313" key="1">
    <source>
        <dbReference type="Proteomes" id="UP000095283"/>
    </source>
</evidence>
<accession>A0A1I7W9J1</accession>
<organism evidence="1 2">
    <name type="scientific">Heterorhabditis bacteriophora</name>
    <name type="common">Entomopathogenic nematode worm</name>
    <dbReference type="NCBI Taxonomy" id="37862"/>
    <lineage>
        <taxon>Eukaryota</taxon>
        <taxon>Metazoa</taxon>
        <taxon>Ecdysozoa</taxon>
        <taxon>Nematoda</taxon>
        <taxon>Chromadorea</taxon>
        <taxon>Rhabditida</taxon>
        <taxon>Rhabditina</taxon>
        <taxon>Rhabditomorpha</taxon>
        <taxon>Strongyloidea</taxon>
        <taxon>Heterorhabditidae</taxon>
        <taxon>Heterorhabditis</taxon>
    </lineage>
</organism>